<protein>
    <submittedName>
        <fullName evidence="1">Uncharacterized protein</fullName>
    </submittedName>
</protein>
<dbReference type="AlphaFoldDB" id="A0A0C2YG08"/>
<gene>
    <name evidence="1" type="ORF">M413DRAFT_20987</name>
</gene>
<proteinExistence type="predicted"/>
<dbReference type="HOGENOM" id="CLU_1759024_0_0_1"/>
<dbReference type="EMBL" id="KN831768">
    <property type="protein sequence ID" value="KIM48628.1"/>
    <property type="molecule type" value="Genomic_DNA"/>
</dbReference>
<keyword evidence="2" id="KW-1185">Reference proteome</keyword>
<evidence type="ECO:0000313" key="1">
    <source>
        <dbReference type="EMBL" id="KIM48628.1"/>
    </source>
</evidence>
<organism evidence="1 2">
    <name type="scientific">Hebeloma cylindrosporum</name>
    <dbReference type="NCBI Taxonomy" id="76867"/>
    <lineage>
        <taxon>Eukaryota</taxon>
        <taxon>Fungi</taxon>
        <taxon>Dikarya</taxon>
        <taxon>Basidiomycota</taxon>
        <taxon>Agaricomycotina</taxon>
        <taxon>Agaricomycetes</taxon>
        <taxon>Agaricomycetidae</taxon>
        <taxon>Agaricales</taxon>
        <taxon>Agaricineae</taxon>
        <taxon>Hymenogastraceae</taxon>
        <taxon>Hebeloma</taxon>
    </lineage>
</organism>
<name>A0A0C2YG08_HEBCY</name>
<sequence>MSTIFFKGHGLSNKTSSIAKAAIVECLEDVNVDGLGDTSAHSNTGGAQGWVLIGVQASMPSVGGAWERNKEHEAEARDLDVNDLTCGVERKVCRCVSGGVDAGQQVEVSIRMGSFFQNGNNITVNGGSFKTVYGDFYELPEEVKRSVN</sequence>
<reference evidence="2" key="2">
    <citation type="submission" date="2015-01" db="EMBL/GenBank/DDBJ databases">
        <title>Evolutionary Origins and Diversification of the Mycorrhizal Mutualists.</title>
        <authorList>
            <consortium name="DOE Joint Genome Institute"/>
            <consortium name="Mycorrhizal Genomics Consortium"/>
            <person name="Kohler A."/>
            <person name="Kuo A."/>
            <person name="Nagy L.G."/>
            <person name="Floudas D."/>
            <person name="Copeland A."/>
            <person name="Barry K.W."/>
            <person name="Cichocki N."/>
            <person name="Veneault-Fourrey C."/>
            <person name="LaButti K."/>
            <person name="Lindquist E.A."/>
            <person name="Lipzen A."/>
            <person name="Lundell T."/>
            <person name="Morin E."/>
            <person name="Murat C."/>
            <person name="Riley R."/>
            <person name="Ohm R."/>
            <person name="Sun H."/>
            <person name="Tunlid A."/>
            <person name="Henrissat B."/>
            <person name="Grigoriev I.V."/>
            <person name="Hibbett D.S."/>
            <person name="Martin F."/>
        </authorList>
    </citation>
    <scope>NUCLEOTIDE SEQUENCE [LARGE SCALE GENOMIC DNA]</scope>
    <source>
        <strain evidence="2">h7</strain>
    </source>
</reference>
<evidence type="ECO:0000313" key="2">
    <source>
        <dbReference type="Proteomes" id="UP000053424"/>
    </source>
</evidence>
<reference evidence="1 2" key="1">
    <citation type="submission" date="2014-04" db="EMBL/GenBank/DDBJ databases">
        <authorList>
            <consortium name="DOE Joint Genome Institute"/>
            <person name="Kuo A."/>
            <person name="Gay G."/>
            <person name="Dore J."/>
            <person name="Kohler A."/>
            <person name="Nagy L.G."/>
            <person name="Floudas D."/>
            <person name="Copeland A."/>
            <person name="Barry K.W."/>
            <person name="Cichocki N."/>
            <person name="Veneault-Fourrey C."/>
            <person name="LaButti K."/>
            <person name="Lindquist E.A."/>
            <person name="Lipzen A."/>
            <person name="Lundell T."/>
            <person name="Morin E."/>
            <person name="Murat C."/>
            <person name="Sun H."/>
            <person name="Tunlid A."/>
            <person name="Henrissat B."/>
            <person name="Grigoriev I.V."/>
            <person name="Hibbett D.S."/>
            <person name="Martin F."/>
            <person name="Nordberg H.P."/>
            <person name="Cantor M.N."/>
            <person name="Hua S.X."/>
        </authorList>
    </citation>
    <scope>NUCLEOTIDE SEQUENCE [LARGE SCALE GENOMIC DNA]</scope>
    <source>
        <strain evidence="2">h7</strain>
    </source>
</reference>
<dbReference type="Proteomes" id="UP000053424">
    <property type="component" value="Unassembled WGS sequence"/>
</dbReference>
<accession>A0A0C2YG08</accession>